<proteinExistence type="predicted"/>
<evidence type="ECO:0000256" key="1">
    <source>
        <dbReference type="SAM" id="MobiDB-lite"/>
    </source>
</evidence>
<feature type="compositionally biased region" description="Basic and acidic residues" evidence="1">
    <location>
        <begin position="32"/>
        <end position="51"/>
    </location>
</feature>
<evidence type="ECO:0000313" key="3">
    <source>
        <dbReference type="EMBL" id="MCU4971885.1"/>
    </source>
</evidence>
<dbReference type="RefSeq" id="WP_338004190.1">
    <property type="nucleotide sequence ID" value="NZ_JAOPKA010000007.1"/>
</dbReference>
<gene>
    <name evidence="3" type="ORF">OB955_03920</name>
    <name evidence="2" type="ORF">OB960_13290</name>
</gene>
<evidence type="ECO:0000313" key="2">
    <source>
        <dbReference type="EMBL" id="MCU4742370.1"/>
    </source>
</evidence>
<sequence>MTGSLHLRRLETTACARVPVAHGRTVSNAEPSRVDQDWDGGGGRDRDRGESEGAGEQYPNRPPSAGSNPSRDSRPERSTQSR</sequence>
<feature type="compositionally biased region" description="Basic and acidic residues" evidence="1">
    <location>
        <begin position="71"/>
        <end position="82"/>
    </location>
</feature>
<evidence type="ECO:0000313" key="4">
    <source>
        <dbReference type="Proteomes" id="UP001320972"/>
    </source>
</evidence>
<dbReference type="EMBL" id="JAOPKB010000002">
    <property type="protein sequence ID" value="MCU4971885.1"/>
    <property type="molecule type" value="Genomic_DNA"/>
</dbReference>
<dbReference type="EMBL" id="JAOPKA010000007">
    <property type="protein sequence ID" value="MCU4742370.1"/>
    <property type="molecule type" value="Genomic_DNA"/>
</dbReference>
<name>A0AAP3E2H5_9EURY</name>
<protein>
    <submittedName>
        <fullName evidence="2">Uncharacterized protein</fullName>
    </submittedName>
</protein>
<reference evidence="2 4" key="1">
    <citation type="submission" date="2022-09" db="EMBL/GenBank/DDBJ databases">
        <title>Enrichment on poylsaccharides allowed isolation of novel metabolic and taxonomic groups of Haloarchaea.</title>
        <authorList>
            <person name="Sorokin D.Y."/>
            <person name="Elcheninov A.G."/>
            <person name="Khizhniak T.V."/>
            <person name="Kolganova T.V."/>
            <person name="Kublanov I.V."/>
        </authorList>
    </citation>
    <scope>NUCLEOTIDE SEQUENCE</scope>
    <source>
        <strain evidence="3 4">AArc-m2/3/4</strain>
        <strain evidence="2">AArc-xg1-1</strain>
    </source>
</reference>
<organism evidence="2 5">
    <name type="scientific">Natronoglomus mannanivorans</name>
    <dbReference type="NCBI Taxonomy" id="2979990"/>
    <lineage>
        <taxon>Archaea</taxon>
        <taxon>Methanobacteriati</taxon>
        <taxon>Methanobacteriota</taxon>
        <taxon>Stenosarchaea group</taxon>
        <taxon>Halobacteria</taxon>
        <taxon>Halobacteriales</taxon>
        <taxon>Natrialbaceae</taxon>
        <taxon>Natronoglomus</taxon>
    </lineage>
</organism>
<dbReference type="Proteomes" id="UP001321018">
    <property type="component" value="Unassembled WGS sequence"/>
</dbReference>
<comment type="caution">
    <text evidence="2">The sequence shown here is derived from an EMBL/GenBank/DDBJ whole genome shotgun (WGS) entry which is preliminary data.</text>
</comment>
<accession>A0AAP3E2H5</accession>
<feature type="region of interest" description="Disordered" evidence="1">
    <location>
        <begin position="18"/>
        <end position="82"/>
    </location>
</feature>
<evidence type="ECO:0000313" key="5">
    <source>
        <dbReference type="Proteomes" id="UP001321018"/>
    </source>
</evidence>
<dbReference type="Proteomes" id="UP001320972">
    <property type="component" value="Unassembled WGS sequence"/>
</dbReference>
<dbReference type="AlphaFoldDB" id="A0AAP3E2H5"/>
<keyword evidence="4" id="KW-1185">Reference proteome</keyword>